<dbReference type="AlphaFoldDB" id="A0A8J6JA58"/>
<dbReference type="Pfam" id="PF01915">
    <property type="entry name" value="Glyco_hydro_3_C"/>
    <property type="match status" value="1"/>
</dbReference>
<feature type="region of interest" description="Disordered" evidence="3">
    <location>
        <begin position="1119"/>
        <end position="1140"/>
    </location>
</feature>
<dbReference type="InterPro" id="IPR002772">
    <property type="entry name" value="Glyco_hydro_3_C"/>
</dbReference>
<reference evidence="7" key="1">
    <citation type="submission" date="2020-08" db="EMBL/GenBank/DDBJ databases">
        <title>Genome public.</title>
        <authorList>
            <person name="Liu C."/>
            <person name="Sun Q."/>
        </authorList>
    </citation>
    <scope>NUCLEOTIDE SEQUENCE</scope>
    <source>
        <strain evidence="7">NSJ-52</strain>
    </source>
</reference>
<organism evidence="7 8">
    <name type="scientific">Lawsonibacter faecis</name>
    <dbReference type="NCBI Taxonomy" id="2763052"/>
    <lineage>
        <taxon>Bacteria</taxon>
        <taxon>Bacillati</taxon>
        <taxon>Bacillota</taxon>
        <taxon>Clostridia</taxon>
        <taxon>Eubacteriales</taxon>
        <taxon>Oscillospiraceae</taxon>
        <taxon>Lawsonibacter</taxon>
    </lineage>
</organism>
<dbReference type="InterPro" id="IPR036881">
    <property type="entry name" value="Glyco_hydro_3_C_sf"/>
</dbReference>
<keyword evidence="8" id="KW-1185">Reference proteome</keyword>
<dbReference type="InterPro" id="IPR036962">
    <property type="entry name" value="Glyco_hydro_3_N_sf"/>
</dbReference>
<feature type="region of interest" description="Disordered" evidence="3">
    <location>
        <begin position="197"/>
        <end position="218"/>
    </location>
</feature>
<protein>
    <submittedName>
        <fullName evidence="7">Glycoside hydrolase family 3 C-terminal domain-containing protein</fullName>
    </submittedName>
</protein>
<evidence type="ECO:0000313" key="8">
    <source>
        <dbReference type="Proteomes" id="UP000607645"/>
    </source>
</evidence>
<sequence>MKKAGNRRKSGSLLSLSMAAVLLLSPLGGLASTAGAEGAAGQYATGYSSWQAVIDAEAQLNRQIGAEGFVLLKNGEGGLPYGTAVRDISVFGKNSVNPVYSGSGSSGGTPDNTVGILDSLKSAGFRVNPVLEGFYSDEEASGPARPSMGFSSYNYHSYFPTAETPQDKYTDAVKASYDDYGDAAVIVISRTGGEGTDLPRTSYVSQEDEGKVPESGNARVYPTFDEAADGGYVYYGGEGRTSDPHEHYLELDDNEEALINEVTARFDKVVLIVNSSNAMELDREIVVNNDKIQSVIFAPGAGQNGFDAIGKILSGAVTPSGRLTDTFAADFTQDPTWQNFGNNNIGVYLSDTAGNQYTLDDGTPYKNNFENGVFGVEYEEGVYVGYKYYETRGFTDGDAWYDAAVNYPFGYGLSYTEFEWMVGEARMDTPTLTPETKISVDVTVTNTGMYAGKDVVQLYFSAPYAPGQTEKSHVVLGAFEKTALLRPSESQTLTLSFDAFDMASFDAYDKDGDGHKGFELDAGSYDLYIGKNAHDAWKNGEKRTLTGTDQNIDNDLATGAEIKVLFQASTDEMEGHVLSRSDWEGTFPKAPAFEDLAKDEAWLKNLDMPLIEGATPDNAVINPGYDEGSPWYSAAAPAFAAQAYTQAAPIQLSDMTGLDYDDPKWDEFLSQLTVDQAYGLMEATQFQFNGIPELGIPVAGHSDGCAGLTGAWVGGGDALIKPFASDTKFSFGTETLVGCTWNKDLAHEQGVLVGEYGLWAHIVGWYAPGGNIHRSPFSGRNFEYYSEDATLSAYMLSEVVAGARSKGMVTFMKHYALNDQESNRDTNGVAVWADEQTMRENYFKVFEWAVKKGGSNGAMSAFNRIGFQWTGANYAFLTQLTREEWGFKGVVITDAHGAGEECMNANQMIRAGNDMSLDSREGTIARIVNSPEANTPTQLTALHNTAKHILYTQANSAAMAFVKDGSVTYALSDRAVTEASVRPGEAVDLTVSDGTEGARYIVLTGALPDGLAVTDGKITGTVADTAKAGAYTVGIAKLYPDAAAGQLYRNSATGGFGLGNTAAFTVTVTENGANAFASVGMEGMEKIGSIGSVDYYAFVLSDGTEYYYTVSNGGAGGAVSGQGVQGPEGPRGEKGDKGDPGEAGGGILVTIAVSLIVSLAVFAAATVAVPMLKEKKRERAVK</sequence>
<dbReference type="Pfam" id="PF00933">
    <property type="entry name" value="Glyco_hydro_3"/>
    <property type="match status" value="1"/>
</dbReference>
<feature type="signal peptide" evidence="5">
    <location>
        <begin position="1"/>
        <end position="31"/>
    </location>
</feature>
<name>A0A8J6JA58_9FIRM</name>
<dbReference type="GO" id="GO:0004553">
    <property type="term" value="F:hydrolase activity, hydrolyzing O-glycosyl compounds"/>
    <property type="evidence" value="ECO:0007669"/>
    <property type="project" value="InterPro"/>
</dbReference>
<keyword evidence="4" id="KW-0812">Transmembrane</keyword>
<dbReference type="SMART" id="SM01217">
    <property type="entry name" value="Fn3_like"/>
    <property type="match status" value="1"/>
</dbReference>
<evidence type="ECO:0000256" key="2">
    <source>
        <dbReference type="ARBA" id="ARBA00022801"/>
    </source>
</evidence>
<dbReference type="SUPFAM" id="SSF52279">
    <property type="entry name" value="Beta-D-glucan exohydrolase, C-terminal domain"/>
    <property type="match status" value="1"/>
</dbReference>
<evidence type="ECO:0000313" key="7">
    <source>
        <dbReference type="EMBL" id="MBC5738757.1"/>
    </source>
</evidence>
<dbReference type="Gene3D" id="3.40.50.1700">
    <property type="entry name" value="Glycoside hydrolase family 3 C-terminal domain"/>
    <property type="match status" value="1"/>
</dbReference>
<dbReference type="Gene3D" id="3.20.20.300">
    <property type="entry name" value="Glycoside hydrolase, family 3, N-terminal domain"/>
    <property type="match status" value="1"/>
</dbReference>
<feature type="transmembrane region" description="Helical" evidence="4">
    <location>
        <begin position="1147"/>
        <end position="1172"/>
    </location>
</feature>
<evidence type="ECO:0000259" key="6">
    <source>
        <dbReference type="SMART" id="SM01217"/>
    </source>
</evidence>
<gene>
    <name evidence="7" type="ORF">H8S62_17235</name>
</gene>
<feature type="domain" description="Fibronectin type III-like" evidence="6">
    <location>
        <begin position="454"/>
        <end position="533"/>
    </location>
</feature>
<dbReference type="InterPro" id="IPR017853">
    <property type="entry name" value="GH"/>
</dbReference>
<dbReference type="InterPro" id="IPR013783">
    <property type="entry name" value="Ig-like_fold"/>
</dbReference>
<dbReference type="InterPro" id="IPR050288">
    <property type="entry name" value="Cellulose_deg_GH3"/>
</dbReference>
<dbReference type="InterPro" id="IPR026891">
    <property type="entry name" value="Fn3-like"/>
</dbReference>
<dbReference type="InterPro" id="IPR001764">
    <property type="entry name" value="Glyco_hydro_3_N"/>
</dbReference>
<dbReference type="PRINTS" id="PR00133">
    <property type="entry name" value="GLHYDRLASE3"/>
</dbReference>
<dbReference type="SUPFAM" id="SSF51445">
    <property type="entry name" value="(Trans)glycosidases"/>
    <property type="match status" value="1"/>
</dbReference>
<comment type="caution">
    <text evidence="7">The sequence shown here is derived from an EMBL/GenBank/DDBJ whole genome shotgun (WGS) entry which is preliminary data.</text>
</comment>
<evidence type="ECO:0000256" key="4">
    <source>
        <dbReference type="SAM" id="Phobius"/>
    </source>
</evidence>
<dbReference type="PANTHER" id="PTHR42715">
    <property type="entry name" value="BETA-GLUCOSIDASE"/>
    <property type="match status" value="1"/>
</dbReference>
<dbReference type="Gene3D" id="2.60.40.10">
    <property type="entry name" value="Immunoglobulins"/>
    <property type="match status" value="1"/>
</dbReference>
<evidence type="ECO:0000256" key="3">
    <source>
        <dbReference type="SAM" id="MobiDB-lite"/>
    </source>
</evidence>
<dbReference type="PANTHER" id="PTHR42715:SF10">
    <property type="entry name" value="BETA-GLUCOSIDASE"/>
    <property type="match status" value="1"/>
</dbReference>
<dbReference type="GO" id="GO:0005975">
    <property type="term" value="P:carbohydrate metabolic process"/>
    <property type="evidence" value="ECO:0007669"/>
    <property type="project" value="InterPro"/>
</dbReference>
<evidence type="ECO:0000256" key="1">
    <source>
        <dbReference type="ARBA" id="ARBA00005336"/>
    </source>
</evidence>
<dbReference type="RefSeq" id="WP_186920385.1">
    <property type="nucleotide sequence ID" value="NZ_JACOPQ010000021.1"/>
</dbReference>
<evidence type="ECO:0000256" key="5">
    <source>
        <dbReference type="SAM" id="SignalP"/>
    </source>
</evidence>
<keyword evidence="2 7" id="KW-0378">Hydrolase</keyword>
<feature type="compositionally biased region" description="Basic and acidic residues" evidence="3">
    <location>
        <begin position="1130"/>
        <end position="1140"/>
    </location>
</feature>
<accession>A0A8J6JA58</accession>
<feature type="chain" id="PRO_5039195420" evidence="5">
    <location>
        <begin position="32"/>
        <end position="1182"/>
    </location>
</feature>
<proteinExistence type="inferred from homology"/>
<dbReference type="EMBL" id="JACOPQ010000021">
    <property type="protein sequence ID" value="MBC5738757.1"/>
    <property type="molecule type" value="Genomic_DNA"/>
</dbReference>
<keyword evidence="4" id="KW-1133">Transmembrane helix</keyword>
<dbReference type="Pfam" id="PF14310">
    <property type="entry name" value="Fn3-like"/>
    <property type="match status" value="1"/>
</dbReference>
<comment type="similarity">
    <text evidence="1">Belongs to the glycosyl hydrolase 3 family.</text>
</comment>
<keyword evidence="5" id="KW-0732">Signal</keyword>
<keyword evidence="4" id="KW-0472">Membrane</keyword>
<dbReference type="Proteomes" id="UP000607645">
    <property type="component" value="Unassembled WGS sequence"/>
</dbReference>